<keyword evidence="1" id="KW-1133">Transmembrane helix</keyword>
<feature type="transmembrane region" description="Helical" evidence="1">
    <location>
        <begin position="100"/>
        <end position="123"/>
    </location>
</feature>
<accession>A0A127EFI5</accession>
<dbReference type="InterPro" id="IPR006976">
    <property type="entry name" value="VanZ-like"/>
</dbReference>
<dbReference type="PATRIC" id="fig|1502.177.peg.524"/>
<keyword evidence="1" id="KW-0812">Transmembrane</keyword>
<dbReference type="PANTHER" id="PTHR36834">
    <property type="entry name" value="MEMBRANE PROTEIN-RELATED"/>
    <property type="match status" value="1"/>
</dbReference>
<dbReference type="RefSeq" id="WP_061426402.1">
    <property type="nucleotide sequence ID" value="NZ_CATNZO010000001.1"/>
</dbReference>
<dbReference type="EMBL" id="CP010994">
    <property type="protein sequence ID" value="AMN34708.1"/>
    <property type="molecule type" value="Genomic_DNA"/>
</dbReference>
<dbReference type="InterPro" id="IPR053150">
    <property type="entry name" value="Teicoplanin_resist-assoc"/>
</dbReference>
<evidence type="ECO:0000259" key="2">
    <source>
        <dbReference type="Pfam" id="PF04892"/>
    </source>
</evidence>
<protein>
    <recommendedName>
        <fullName evidence="2">VanZ-like domain-containing protein</fullName>
    </recommendedName>
</protein>
<name>A0A127EFI5_CLOPF</name>
<sequence length="230" mass="26786">MLIISQNTFLILGILLFCLFRGTIKIKGIIKEEYTYKQIYSNEEFIFDLFCIYLIGVASKVYFPLTIAWGNKLVHNPPEVWLSPLWSIKQIYHAGGLGDVIYQLIGNSIMLSPMAFFLCYFYSIDEEKLTLGKGIIDKINKILESFELHNKKKLKEDSYVPSLNTVLKFCFFMSLFIESSQVILSLVFPNTKRFFEVNDLMCNTLSGVWGYYIYIKIIKLDIIPRKIFKL</sequence>
<feature type="transmembrane region" description="Helical" evidence="1">
    <location>
        <begin position="45"/>
        <end position="63"/>
    </location>
</feature>
<gene>
    <name evidence="3" type="ORF">JFP838_02705</name>
</gene>
<keyword evidence="1" id="KW-0472">Membrane</keyword>
<dbReference type="PANTHER" id="PTHR36834:SF1">
    <property type="entry name" value="INTEGRAL MEMBRANE PROTEIN"/>
    <property type="match status" value="1"/>
</dbReference>
<evidence type="ECO:0000313" key="3">
    <source>
        <dbReference type="EMBL" id="AMN34708.1"/>
    </source>
</evidence>
<reference evidence="3 4" key="1">
    <citation type="journal article" date="2016" name="PLoS ONE">
        <title>Plasmid Characterization and Chromosome Analysis of Two netF+ Clostridium perfringens Isolates Associated with Foal and Canine Necrotizing Enteritis.</title>
        <authorList>
            <person name="Mehdizadeh Gohari I."/>
            <person name="Kropinski A.M."/>
            <person name="Weese S.J."/>
            <person name="Parreira V.R."/>
            <person name="Whitehead A.E."/>
            <person name="Boerlin P."/>
            <person name="Prescott J.F."/>
        </authorList>
    </citation>
    <scope>NUCLEOTIDE SEQUENCE [LARGE SCALE GENOMIC DNA]</scope>
    <source>
        <strain evidence="3 4">JP838</strain>
    </source>
</reference>
<dbReference type="Proteomes" id="UP000070260">
    <property type="component" value="Chromosome"/>
</dbReference>
<evidence type="ECO:0000256" key="1">
    <source>
        <dbReference type="SAM" id="Phobius"/>
    </source>
</evidence>
<organism evidence="3 4">
    <name type="scientific">Clostridium perfringens</name>
    <dbReference type="NCBI Taxonomy" id="1502"/>
    <lineage>
        <taxon>Bacteria</taxon>
        <taxon>Bacillati</taxon>
        <taxon>Bacillota</taxon>
        <taxon>Clostridia</taxon>
        <taxon>Eubacteriales</taxon>
        <taxon>Clostridiaceae</taxon>
        <taxon>Clostridium</taxon>
    </lineage>
</organism>
<feature type="domain" description="VanZ-like" evidence="2">
    <location>
        <begin position="50"/>
        <end position="215"/>
    </location>
</feature>
<dbReference type="Pfam" id="PF04892">
    <property type="entry name" value="VanZ"/>
    <property type="match status" value="1"/>
</dbReference>
<proteinExistence type="predicted"/>
<evidence type="ECO:0000313" key="4">
    <source>
        <dbReference type="Proteomes" id="UP000070260"/>
    </source>
</evidence>
<dbReference type="OrthoDB" id="1913304at2"/>
<feature type="transmembrane region" description="Helical" evidence="1">
    <location>
        <begin position="6"/>
        <end position="24"/>
    </location>
</feature>
<dbReference type="AlphaFoldDB" id="A0A127EFI5"/>